<dbReference type="RefSeq" id="WP_138789267.1">
    <property type="nucleotide sequence ID" value="NZ_JBHTGQ010000031.1"/>
</dbReference>
<dbReference type="InterPro" id="IPR008979">
    <property type="entry name" value="Galactose-bd-like_sf"/>
</dbReference>
<dbReference type="InterPro" id="IPR017853">
    <property type="entry name" value="GH"/>
</dbReference>
<accession>A0ABW2V7T2</accession>
<feature type="signal peptide" evidence="1">
    <location>
        <begin position="1"/>
        <end position="26"/>
    </location>
</feature>
<keyword evidence="3" id="KW-1185">Reference proteome</keyword>
<protein>
    <submittedName>
        <fullName evidence="2">Uncharacterized protein</fullName>
    </submittedName>
</protein>
<dbReference type="SUPFAM" id="SSF51445">
    <property type="entry name" value="(Trans)glycosidases"/>
    <property type="match status" value="1"/>
</dbReference>
<evidence type="ECO:0000256" key="1">
    <source>
        <dbReference type="SAM" id="SignalP"/>
    </source>
</evidence>
<feature type="chain" id="PRO_5046636102" evidence="1">
    <location>
        <begin position="27"/>
        <end position="635"/>
    </location>
</feature>
<reference evidence="3" key="1">
    <citation type="journal article" date="2019" name="Int. J. Syst. Evol. Microbiol.">
        <title>The Global Catalogue of Microorganisms (GCM) 10K type strain sequencing project: providing services to taxonomists for standard genome sequencing and annotation.</title>
        <authorList>
            <consortium name="The Broad Institute Genomics Platform"/>
            <consortium name="The Broad Institute Genome Sequencing Center for Infectious Disease"/>
            <person name="Wu L."/>
            <person name="Ma J."/>
        </authorList>
    </citation>
    <scope>NUCLEOTIDE SEQUENCE [LARGE SCALE GENOMIC DNA]</scope>
    <source>
        <strain evidence="3">JCM 18657</strain>
    </source>
</reference>
<dbReference type="EMBL" id="JBHTGQ010000031">
    <property type="protein sequence ID" value="MFC7750924.1"/>
    <property type="molecule type" value="Genomic_DNA"/>
</dbReference>
<evidence type="ECO:0000313" key="3">
    <source>
        <dbReference type="Proteomes" id="UP001596528"/>
    </source>
</evidence>
<organism evidence="2 3">
    <name type="scientific">Paenibacillus thermoaerophilus</name>
    <dbReference type="NCBI Taxonomy" id="1215385"/>
    <lineage>
        <taxon>Bacteria</taxon>
        <taxon>Bacillati</taxon>
        <taxon>Bacillota</taxon>
        <taxon>Bacilli</taxon>
        <taxon>Bacillales</taxon>
        <taxon>Paenibacillaceae</taxon>
        <taxon>Paenibacillus</taxon>
    </lineage>
</organism>
<name>A0ABW2V7T2_9BACL</name>
<comment type="caution">
    <text evidence="2">The sequence shown here is derived from an EMBL/GenBank/DDBJ whole genome shotgun (WGS) entry which is preliminary data.</text>
</comment>
<dbReference type="Proteomes" id="UP001596528">
    <property type="component" value="Unassembled WGS sequence"/>
</dbReference>
<evidence type="ECO:0000313" key="2">
    <source>
        <dbReference type="EMBL" id="MFC7750924.1"/>
    </source>
</evidence>
<proteinExistence type="predicted"/>
<gene>
    <name evidence="2" type="ORF">ACFQWB_13435</name>
</gene>
<dbReference type="SUPFAM" id="SSF49785">
    <property type="entry name" value="Galactose-binding domain-like"/>
    <property type="match status" value="1"/>
</dbReference>
<sequence>MNRLIFHVAALMIAVVAISFLPSENAAPGFLKEEPEAEKAGGRVLWQLGQEDGSRAEFAEQASKAMRSLRIRGGPHAPQETAQAPGRMGRNEVAEFSLHFQLNEVPPYGVRLVVKIVDASRAIPQMAVYANKLLAGIVQIAGVGGTGSPHPYVKSYELYIPPEMLQTGDNTIRLESIRCLYCTGSEDRHLWWEWDYVRLEALAEAAEEPVHGRYVRMGTALATRDYYYDETAVSRLPVVLKWLGLAYSGNVMRAGCPSNVNQSCSRMREYYETLKSLNTGAVALHLYTGDLTVDADGKLPLAARLLLRDYLAKYGAYIQFMEVDNEPGLFGRSQAVNAAVANWLRDNRANLAPHLQIVSPGWSYWPTGGTPDGWERDPAQRGELEALTDWTNGHAYGTSYVDRDGGSFVENLKTFGPVTDGLPKPMLTTEIGTTDSHLDPAEYGAADKRSAVFDRNLRAHVGYADVLIQHQALMKDYALFDAGKEAEEHPERLAVHPFEHERDNRVRIFRRIAAAYATHGSPLPYVHLNRQAVENRKLYVRAVDTSALPPLPGSGAVSDRVLVSFVNFDSIELETRVRIGLPSTGSWTVEEIGNGDTFAEAYKGARVLNTDGGFAELHARLGAGDTLQFILTPDA</sequence>
<keyword evidence="1" id="KW-0732">Signal</keyword>